<dbReference type="Proteomes" id="UP001220610">
    <property type="component" value="Chromosome"/>
</dbReference>
<dbReference type="Gene3D" id="3.40.630.30">
    <property type="match status" value="1"/>
</dbReference>
<accession>A0AAJ6BFI9</accession>
<evidence type="ECO:0000313" key="1">
    <source>
        <dbReference type="EMBL" id="WEK34327.1"/>
    </source>
</evidence>
<dbReference type="SUPFAM" id="SSF55729">
    <property type="entry name" value="Acyl-CoA N-acyltransferases (Nat)"/>
    <property type="match status" value="1"/>
</dbReference>
<dbReference type="InterPro" id="IPR016181">
    <property type="entry name" value="Acyl_CoA_acyltransferase"/>
</dbReference>
<evidence type="ECO:0000313" key="2">
    <source>
        <dbReference type="Proteomes" id="UP001220610"/>
    </source>
</evidence>
<organism evidence="1 2">
    <name type="scientific">Candidatus Pseudobacter hemicellulosilyticus</name>
    <dbReference type="NCBI Taxonomy" id="3121375"/>
    <lineage>
        <taxon>Bacteria</taxon>
        <taxon>Pseudomonadati</taxon>
        <taxon>Bacteroidota</taxon>
        <taxon>Chitinophagia</taxon>
        <taxon>Chitinophagales</taxon>
        <taxon>Chitinophagaceae</taxon>
        <taxon>Pseudobacter</taxon>
    </lineage>
</organism>
<sequence length="193" mass="21398">MSTTTIPQIKPVNDAREIAGILQLQQQNLRSNISEEEKSSQGFLSISHDTATLQSMVNKVPQFVAVAGYQVAGYVLSMTPAMTHEVPTLTPMFDTFDKAIAGGRPIASYNYVACGQACVGKDFRGQGLLTALYEKMREDLSARFELCVTAIAVDNGRSMRAHGKVGFRPLCNYWDHGVEWTIVAWDWNNLYTK</sequence>
<dbReference type="EMBL" id="CP119311">
    <property type="protein sequence ID" value="WEK34327.1"/>
    <property type="molecule type" value="Genomic_DNA"/>
</dbReference>
<reference evidence="1" key="1">
    <citation type="submission" date="2023-03" db="EMBL/GenBank/DDBJ databases">
        <title>Andean soil-derived lignocellulolytic bacterial consortium as a source of novel taxa and putative plastic-active enzymes.</title>
        <authorList>
            <person name="Diaz-Garcia L."/>
            <person name="Chuvochina M."/>
            <person name="Feuerriegel G."/>
            <person name="Bunk B."/>
            <person name="Sproer C."/>
            <person name="Streit W.R."/>
            <person name="Rodriguez L.M."/>
            <person name="Overmann J."/>
            <person name="Jimenez D.J."/>
        </authorList>
    </citation>
    <scope>NUCLEOTIDE SEQUENCE</scope>
    <source>
        <strain evidence="1">MAG 7</strain>
    </source>
</reference>
<gene>
    <name evidence="1" type="ORF">P0Y53_17715</name>
</gene>
<name>A0AAJ6BFI9_9BACT</name>
<proteinExistence type="predicted"/>
<dbReference type="AlphaFoldDB" id="A0AAJ6BFI9"/>
<protein>
    <submittedName>
        <fullName evidence="1">Uncharacterized protein</fullName>
    </submittedName>
</protein>